<protein>
    <recommendedName>
        <fullName evidence="3">F-box domain-containing protein</fullName>
    </recommendedName>
</protein>
<dbReference type="Proteomes" id="UP001175226">
    <property type="component" value="Unassembled WGS sequence"/>
</dbReference>
<reference evidence="1" key="1">
    <citation type="submission" date="2023-06" db="EMBL/GenBank/DDBJ databases">
        <authorList>
            <consortium name="Lawrence Berkeley National Laboratory"/>
            <person name="Ahrendt S."/>
            <person name="Sahu N."/>
            <person name="Indic B."/>
            <person name="Wong-Bajracharya J."/>
            <person name="Merenyi Z."/>
            <person name="Ke H.-M."/>
            <person name="Monk M."/>
            <person name="Kocsube S."/>
            <person name="Drula E."/>
            <person name="Lipzen A."/>
            <person name="Balint B."/>
            <person name="Henrissat B."/>
            <person name="Andreopoulos B."/>
            <person name="Martin F.M."/>
            <person name="Harder C.B."/>
            <person name="Rigling D."/>
            <person name="Ford K.L."/>
            <person name="Foster G.D."/>
            <person name="Pangilinan J."/>
            <person name="Papanicolaou A."/>
            <person name="Barry K."/>
            <person name="LaButti K."/>
            <person name="Viragh M."/>
            <person name="Koriabine M."/>
            <person name="Yan M."/>
            <person name="Riley R."/>
            <person name="Champramary S."/>
            <person name="Plett K.L."/>
            <person name="Tsai I.J."/>
            <person name="Slot J."/>
            <person name="Sipos G."/>
            <person name="Plett J."/>
            <person name="Nagy L.G."/>
            <person name="Grigoriev I.V."/>
        </authorList>
    </citation>
    <scope>NUCLEOTIDE SEQUENCE</scope>
    <source>
        <strain evidence="1">FPL87.14</strain>
    </source>
</reference>
<dbReference type="Gene3D" id="3.80.10.10">
    <property type="entry name" value="Ribonuclease Inhibitor"/>
    <property type="match status" value="1"/>
</dbReference>
<dbReference type="SUPFAM" id="SSF52047">
    <property type="entry name" value="RNI-like"/>
    <property type="match status" value="1"/>
</dbReference>
<dbReference type="InterPro" id="IPR032675">
    <property type="entry name" value="LRR_dom_sf"/>
</dbReference>
<name>A0AA39J749_9AGAR</name>
<organism evidence="1 2">
    <name type="scientific">Armillaria borealis</name>
    <dbReference type="NCBI Taxonomy" id="47425"/>
    <lineage>
        <taxon>Eukaryota</taxon>
        <taxon>Fungi</taxon>
        <taxon>Dikarya</taxon>
        <taxon>Basidiomycota</taxon>
        <taxon>Agaricomycotina</taxon>
        <taxon>Agaricomycetes</taxon>
        <taxon>Agaricomycetidae</taxon>
        <taxon>Agaricales</taxon>
        <taxon>Marasmiineae</taxon>
        <taxon>Physalacriaceae</taxon>
        <taxon>Armillaria</taxon>
    </lineage>
</organism>
<keyword evidence="2" id="KW-1185">Reference proteome</keyword>
<comment type="caution">
    <text evidence="1">The sequence shown here is derived from an EMBL/GenBank/DDBJ whole genome shotgun (WGS) entry which is preliminary data.</text>
</comment>
<dbReference type="AlphaFoldDB" id="A0AA39J749"/>
<proteinExistence type="predicted"/>
<dbReference type="EMBL" id="JAUEPT010000062">
    <property type="protein sequence ID" value="KAK0435478.1"/>
    <property type="molecule type" value="Genomic_DNA"/>
</dbReference>
<evidence type="ECO:0000313" key="1">
    <source>
        <dbReference type="EMBL" id="KAK0435478.1"/>
    </source>
</evidence>
<evidence type="ECO:0000313" key="2">
    <source>
        <dbReference type="Proteomes" id="UP001175226"/>
    </source>
</evidence>
<gene>
    <name evidence="1" type="ORF">EV421DRAFT_1908553</name>
</gene>
<sequence length="586" mass="65245">MLVTRGPPSPPAKPCPQCGFYPSISDILDSVPSSRIDQLLSCNDPPTDYERSEFENIIANGDRHIGSIDRRLSQIQKLIHDLTVEKDIVQRRIAASKKLMNPVRKVPYDVLEHIFCFAAYEDVMNTTIASCSDSLDVRRSRWAITHVCSTWRAAAVSMTRLWSSMTLDLGNEKHGNAQLVLLSMVFRGKPSPSWSTYRLKLLLERSGTRSLSVFLGSKKDISPGPGEFCNVSYFHASRTPQSIYAGTHINVTLANANASVTTHARKRKRTLASAHAKFYVPISPHPLLPIILSSSSRWQQLHVSLPNIESFQQFESVSGSLGLLQELRISASRVDMFPPLWRTTAFRYAPYLRTVTINESPFSFQLPWRQITNADIGGDILAILPDVGWVKSLVLHLEKIDRDIALDAMFTLRHLTTLSMWEGNHGATVVKLISIMELPFLSSLEIHYAGDEAKLPTLRTNSFPRLTSLLISAPSTGIDGTSVCAMLWVLTNLKAFSLAATINSSYLIAALATHPPQLERLDLAGSQLYFDHAELVHMLRCRRNDQNSTFTEVVLSSLPGAHRGGVKWMPSLNALREDGLTVVYCP</sequence>
<accession>A0AA39J749</accession>
<evidence type="ECO:0008006" key="3">
    <source>
        <dbReference type="Google" id="ProtNLM"/>
    </source>
</evidence>